<feature type="transmembrane region" description="Helical" evidence="1">
    <location>
        <begin position="53"/>
        <end position="73"/>
    </location>
</feature>
<name>A0A2A5JSA2_PSEO7</name>
<dbReference type="InterPro" id="IPR052901">
    <property type="entry name" value="Bact_TGase-like"/>
</dbReference>
<evidence type="ECO:0000259" key="2">
    <source>
        <dbReference type="SMART" id="SM00460"/>
    </source>
</evidence>
<dbReference type="SUPFAM" id="SSF54001">
    <property type="entry name" value="Cysteine proteinases"/>
    <property type="match status" value="1"/>
</dbReference>
<feature type="transmembrane region" description="Helical" evidence="1">
    <location>
        <begin position="12"/>
        <end position="41"/>
    </location>
</feature>
<gene>
    <name evidence="3" type="ORF">CEX98_07685</name>
</gene>
<accession>A0A2A5JSA2</accession>
<feature type="transmembrane region" description="Helical" evidence="1">
    <location>
        <begin position="156"/>
        <end position="175"/>
    </location>
</feature>
<dbReference type="PANTHER" id="PTHR42736:SF1">
    <property type="entry name" value="PROTEIN-GLUTAMINE GAMMA-GLUTAMYLTRANSFERASE"/>
    <property type="match status" value="1"/>
</dbReference>
<feature type="domain" description="Transglutaminase-like" evidence="2">
    <location>
        <begin position="390"/>
        <end position="461"/>
    </location>
</feature>
<dbReference type="Pfam" id="PF01841">
    <property type="entry name" value="Transglut_core"/>
    <property type="match status" value="1"/>
</dbReference>
<comment type="caution">
    <text evidence="3">The sequence shown here is derived from an EMBL/GenBank/DDBJ whole genome shotgun (WGS) entry which is preliminary data.</text>
</comment>
<feature type="transmembrane region" description="Helical" evidence="1">
    <location>
        <begin position="539"/>
        <end position="560"/>
    </location>
</feature>
<dbReference type="PANTHER" id="PTHR42736">
    <property type="entry name" value="PROTEIN-GLUTAMINE GAMMA-GLUTAMYLTRANSFERASE"/>
    <property type="match status" value="1"/>
</dbReference>
<protein>
    <submittedName>
        <fullName evidence="3">Transglutaminase</fullName>
    </submittedName>
</protein>
<evidence type="ECO:0000256" key="1">
    <source>
        <dbReference type="SAM" id="Phobius"/>
    </source>
</evidence>
<dbReference type="InterPro" id="IPR021878">
    <property type="entry name" value="TgpA_N"/>
</dbReference>
<proteinExistence type="predicted"/>
<reference evidence="4" key="1">
    <citation type="journal article" date="2019" name="Genome Announc.">
        <title>Draft Genome Sequence of Pseudoalteromonas piscicida Strain 36Y ROTHPW, an Hypersaline Seawater Isolate from the South Coast of Sonora, Mexico.</title>
        <authorList>
            <person name="Sanchez-Diaz R."/>
            <person name="Molina-Garza Z.J."/>
            <person name="Cruz-Suarez L.E."/>
            <person name="Selvin J."/>
            <person name="Kiran G.S."/>
            <person name="Ibarra-Gamez J.C."/>
            <person name="Gomez-Gil B."/>
            <person name="Galaviz-Silva L."/>
        </authorList>
    </citation>
    <scope>NUCLEOTIDE SEQUENCE [LARGE SCALE GENOMIC DNA]</scope>
    <source>
        <strain evidence="4">36Y_RITHPW</strain>
    </source>
</reference>
<evidence type="ECO:0000313" key="3">
    <source>
        <dbReference type="EMBL" id="PCK32333.1"/>
    </source>
</evidence>
<feature type="transmembrane region" description="Helical" evidence="1">
    <location>
        <begin position="126"/>
        <end position="144"/>
    </location>
</feature>
<keyword evidence="4" id="KW-1185">Reference proteome</keyword>
<sequence length="647" mass="73667">MNFSPPKWYYSTSLFLCLLSIILMDDFGLGFVGLCTLLTCWQGIRLISKPNIISVRLINLITILGAIATAALIGMKNSVNVFVALMLIASLLKQLHATQPRQFTQVCILNFFTYPCLFLFTQSLFTALLVLMMLVVNLAIMVNLEQRLRLKTALTISVKSLVIVLPAAALMVVFFPKLPAFWQLPAPQSQAKTGLSENVDPFNIANLSQSSDLVFRASFNNSEQVGPFYWRAIIHDEFDGRQWKVSEFQGTNISRFSTAINGTATIIAQPSHLPWLYGFGFSTSDNQQLNTNVFGTVYLKNLTAKPIEYQIEYRSFEPQSGLKTWLYRRNTALPDNINKKARLLAQSWASQSTTELEFIEQMKRYFLENGFVYTLTPSPTQSTDRIDDFLFRSFNGFCGHYASAAAFLLRSAGIPARLVSGYLGGEKSQDQQYYSVYQYDAHAWVEYFAPGKGWQRLDPTAWIAPERMTGSLSQFEQLATEFKSGLGYSLIGLSNWQSINWLRLKLEALDYQWTRIVINFDKDKQRSLFNDLFGKYGQLWAGAFSLLLLILVSIALFYLAQRYARDKRPIELVYYSAIVSHFNGQLSGTTVRQNIVALVELFPEVSAPLWRFYGLIEKSQYQQEPLSQAELRELKALYKVIKRKARK</sequence>
<organism evidence="3 4">
    <name type="scientific">Pseudoalteromonas piscicida</name>
    <dbReference type="NCBI Taxonomy" id="43662"/>
    <lineage>
        <taxon>Bacteria</taxon>
        <taxon>Pseudomonadati</taxon>
        <taxon>Pseudomonadota</taxon>
        <taxon>Gammaproteobacteria</taxon>
        <taxon>Alteromonadales</taxon>
        <taxon>Pseudoalteromonadaceae</taxon>
        <taxon>Pseudoalteromonas</taxon>
    </lineage>
</organism>
<dbReference type="SMART" id="SM00460">
    <property type="entry name" value="TGc"/>
    <property type="match status" value="1"/>
</dbReference>
<dbReference type="AlphaFoldDB" id="A0A2A5JSA2"/>
<dbReference type="Gene3D" id="3.10.620.30">
    <property type="match status" value="1"/>
</dbReference>
<keyword evidence="1" id="KW-1133">Transmembrane helix</keyword>
<dbReference type="Proteomes" id="UP000228621">
    <property type="component" value="Unassembled WGS sequence"/>
</dbReference>
<dbReference type="InterPro" id="IPR038765">
    <property type="entry name" value="Papain-like_cys_pep_sf"/>
</dbReference>
<dbReference type="OrthoDB" id="9804872at2"/>
<dbReference type="EMBL" id="NKHF01000035">
    <property type="protein sequence ID" value="PCK32333.1"/>
    <property type="molecule type" value="Genomic_DNA"/>
</dbReference>
<keyword evidence="1" id="KW-0812">Transmembrane</keyword>
<evidence type="ECO:0000313" key="4">
    <source>
        <dbReference type="Proteomes" id="UP000228621"/>
    </source>
</evidence>
<keyword evidence="1" id="KW-0472">Membrane</keyword>
<dbReference type="Pfam" id="PF11992">
    <property type="entry name" value="TgpA_N"/>
    <property type="match status" value="1"/>
</dbReference>
<dbReference type="InterPro" id="IPR002931">
    <property type="entry name" value="Transglutaminase-like"/>
</dbReference>
<dbReference type="RefSeq" id="WP_099641511.1">
    <property type="nucleotide sequence ID" value="NZ_NKHF01000035.1"/>
</dbReference>